<organism evidence="5 6">
    <name type="scientific">Trifolium pratense</name>
    <name type="common">Red clover</name>
    <dbReference type="NCBI Taxonomy" id="57577"/>
    <lineage>
        <taxon>Eukaryota</taxon>
        <taxon>Viridiplantae</taxon>
        <taxon>Streptophyta</taxon>
        <taxon>Embryophyta</taxon>
        <taxon>Tracheophyta</taxon>
        <taxon>Spermatophyta</taxon>
        <taxon>Magnoliopsida</taxon>
        <taxon>eudicotyledons</taxon>
        <taxon>Gunneridae</taxon>
        <taxon>Pentapetalae</taxon>
        <taxon>rosids</taxon>
        <taxon>fabids</taxon>
        <taxon>Fabales</taxon>
        <taxon>Fabaceae</taxon>
        <taxon>Papilionoideae</taxon>
        <taxon>50 kb inversion clade</taxon>
        <taxon>NPAAA clade</taxon>
        <taxon>Hologalegina</taxon>
        <taxon>IRL clade</taxon>
        <taxon>Trifolieae</taxon>
        <taxon>Trifolium</taxon>
    </lineage>
</organism>
<gene>
    <name evidence="5" type="ORF">L195_g001980</name>
</gene>
<evidence type="ECO:0000313" key="5">
    <source>
        <dbReference type="EMBL" id="PNY05528.1"/>
    </source>
</evidence>
<feature type="compositionally biased region" description="Basic and acidic residues" evidence="4">
    <location>
        <begin position="153"/>
        <end position="170"/>
    </location>
</feature>
<dbReference type="Pfam" id="PF03985">
    <property type="entry name" value="Paf1"/>
    <property type="match status" value="1"/>
</dbReference>
<feature type="compositionally biased region" description="Low complexity" evidence="4">
    <location>
        <begin position="43"/>
        <end position="60"/>
    </location>
</feature>
<feature type="compositionally biased region" description="Pro residues" evidence="4">
    <location>
        <begin position="1"/>
        <end position="25"/>
    </location>
</feature>
<dbReference type="PANTHER" id="PTHR23188:SF12">
    <property type="entry name" value="RNA POLYMERASE II-ASSOCIATED FACTOR 1 HOMOLOG"/>
    <property type="match status" value="1"/>
</dbReference>
<name>A0A2K3NR65_TRIPR</name>
<dbReference type="InterPro" id="IPR007133">
    <property type="entry name" value="RNA_pol_II-assoc_Paf1"/>
</dbReference>
<dbReference type="AlphaFoldDB" id="A0A2K3NR65"/>
<evidence type="ECO:0000256" key="3">
    <source>
        <dbReference type="ARBA" id="ARBA00023242"/>
    </source>
</evidence>
<protein>
    <submittedName>
        <fullName evidence="5">RNA polymerase II-associated factor 1</fullName>
    </submittedName>
</protein>
<evidence type="ECO:0000256" key="1">
    <source>
        <dbReference type="ARBA" id="ARBA00004123"/>
    </source>
</evidence>
<comment type="caution">
    <text evidence="5">The sequence shown here is derived from an EMBL/GenBank/DDBJ whole genome shotgun (WGS) entry which is preliminary data.</text>
</comment>
<reference evidence="5 6" key="1">
    <citation type="journal article" date="2014" name="Am. J. Bot.">
        <title>Genome assembly and annotation for red clover (Trifolium pratense; Fabaceae).</title>
        <authorList>
            <person name="Istvanek J."/>
            <person name="Jaros M."/>
            <person name="Krenek A."/>
            <person name="Repkova J."/>
        </authorList>
    </citation>
    <scope>NUCLEOTIDE SEQUENCE [LARGE SCALE GENOMIC DNA]</scope>
    <source>
        <strain evidence="6">cv. Tatra</strain>
        <tissue evidence="5">Young leaves</tissue>
    </source>
</reference>
<dbReference type="GO" id="GO:0000993">
    <property type="term" value="F:RNA polymerase II complex binding"/>
    <property type="evidence" value="ECO:0007669"/>
    <property type="project" value="TreeGrafter"/>
</dbReference>
<feature type="region of interest" description="Disordered" evidence="4">
    <location>
        <begin position="1"/>
        <end position="262"/>
    </location>
</feature>
<evidence type="ECO:0000256" key="2">
    <source>
        <dbReference type="ARBA" id="ARBA00007560"/>
    </source>
</evidence>
<feature type="compositionally biased region" description="Gly residues" evidence="4">
    <location>
        <begin position="31"/>
        <end position="42"/>
    </location>
</feature>
<dbReference type="STRING" id="57577.A0A2K3NR65"/>
<feature type="compositionally biased region" description="Basic residues" evidence="4">
    <location>
        <begin position="61"/>
        <end position="73"/>
    </location>
</feature>
<dbReference type="OrthoDB" id="10260285at2759"/>
<evidence type="ECO:0000256" key="4">
    <source>
        <dbReference type="SAM" id="MobiDB-lite"/>
    </source>
</evidence>
<dbReference type="GO" id="GO:0016593">
    <property type="term" value="C:Cdc73/Paf1 complex"/>
    <property type="evidence" value="ECO:0007669"/>
    <property type="project" value="InterPro"/>
</dbReference>
<accession>A0A2K3NR65</accession>
<feature type="compositionally biased region" description="Pro residues" evidence="4">
    <location>
        <begin position="74"/>
        <end position="110"/>
    </location>
</feature>
<dbReference type="GO" id="GO:0003682">
    <property type="term" value="F:chromatin binding"/>
    <property type="evidence" value="ECO:0007669"/>
    <property type="project" value="TreeGrafter"/>
</dbReference>
<feature type="compositionally biased region" description="Polar residues" evidence="4">
    <location>
        <begin position="220"/>
        <end position="233"/>
    </location>
</feature>
<dbReference type="PANTHER" id="PTHR23188">
    <property type="entry name" value="RNA POLYMERASE II-ASSOCIATED FACTOR 1 HOMOLOG"/>
    <property type="match status" value="1"/>
</dbReference>
<evidence type="ECO:0000313" key="6">
    <source>
        <dbReference type="Proteomes" id="UP000236291"/>
    </source>
</evidence>
<keyword evidence="3" id="KW-0539">Nucleus</keyword>
<sequence>MASYRPFPPPPASQNPIAPPPPPPQQRGNNNWGGYGYGGSVGGDSSTSSFPQIPPNSNYQHHQHQHQHQHHHAPPPPPPSNYYPYPPPPPPPPDNSYQPPPPPPPGPMYYPPNNQYNHQQPPPPPPPLSPGASMQPPPPPPPASPPPPPNNNEVERGVNKGSSGRRDVVPQHKQQHKPSHGHPPRRVETEEEKRLRKKKEYEKQRQEEKHRQQQKKLKESQNSVLQKTQMVSSGGTGKVHGSIAGSRMGERRTAPLLGGERVENRLKKPTTFLCKLRFRNELPDPTAQPKLMAFKKDKDQYAKYTITSLEKMYKPKLFVEPDLGIPLDLLDLSVYNPPSVRPPLAPEDEDLLRDDEAVTPMKKDGIKRKERPTDKGVAWLVKTQYISPLSMESAKQSLTEKQAKELRDRKGGRSLLENLNNRERQIREIEASFEAAKSQPVHATKKDLYPIEFMPLLPDFDRYDDQFVVAAFDNAPTVDSEMYSKMDKSVRDVSESRAVMKSYVATSSDPANPEKFLAYMVPAPGELSKDIYDEDEEVSYSWVREYHWDVRGDDAHDPTTFLVSFDESEARYLPLPTKLVLRKKRAKEGRSGDEVEQFPAPARVTVRRRSTVAAIERKDSEVYTRLKGNSSKRLEMDDDLDDQHRAAEHHDNFQSSGGEDEMSD</sequence>
<dbReference type="EMBL" id="ASHM01000844">
    <property type="protein sequence ID" value="PNY05528.1"/>
    <property type="molecule type" value="Genomic_DNA"/>
</dbReference>
<feature type="compositionally biased region" description="Basic residues" evidence="4">
    <location>
        <begin position="173"/>
        <end position="184"/>
    </location>
</feature>
<comment type="subcellular location">
    <subcellularLocation>
        <location evidence="1">Nucleus</location>
    </subcellularLocation>
</comment>
<feature type="compositionally biased region" description="Pro residues" evidence="4">
    <location>
        <begin position="120"/>
        <end position="150"/>
    </location>
</feature>
<comment type="similarity">
    <text evidence="2">Belongs to the PAF1 family.</text>
</comment>
<proteinExistence type="inferred from homology"/>
<dbReference type="GO" id="GO:0006368">
    <property type="term" value="P:transcription elongation by RNA polymerase II"/>
    <property type="evidence" value="ECO:0007669"/>
    <property type="project" value="InterPro"/>
</dbReference>
<reference evidence="5 6" key="2">
    <citation type="journal article" date="2017" name="Front. Plant Sci.">
        <title>Gene Classification and Mining of Molecular Markers Useful in Red Clover (Trifolium pratense) Breeding.</title>
        <authorList>
            <person name="Istvanek J."/>
            <person name="Dluhosova J."/>
            <person name="Dluhos P."/>
            <person name="Patkova L."/>
            <person name="Nedelnik J."/>
            <person name="Repkova J."/>
        </authorList>
    </citation>
    <scope>NUCLEOTIDE SEQUENCE [LARGE SCALE GENOMIC DNA]</scope>
    <source>
        <strain evidence="6">cv. Tatra</strain>
        <tissue evidence="5">Young leaves</tissue>
    </source>
</reference>
<dbReference type="Proteomes" id="UP000236291">
    <property type="component" value="Unassembled WGS sequence"/>
</dbReference>
<feature type="compositionally biased region" description="Basic and acidic residues" evidence="4">
    <location>
        <begin position="185"/>
        <end position="219"/>
    </location>
</feature>
<feature type="region of interest" description="Disordered" evidence="4">
    <location>
        <begin position="626"/>
        <end position="664"/>
    </location>
</feature>
<feature type="compositionally biased region" description="Basic and acidic residues" evidence="4">
    <location>
        <begin position="642"/>
        <end position="652"/>
    </location>
</feature>